<proteinExistence type="predicted"/>
<dbReference type="Proteomes" id="UP000266841">
    <property type="component" value="Unassembled WGS sequence"/>
</dbReference>
<reference evidence="1 2" key="1">
    <citation type="journal article" date="2012" name="Genome Biol.">
        <title>Genome and low-iron response of an oceanic diatom adapted to chronic iron limitation.</title>
        <authorList>
            <person name="Lommer M."/>
            <person name="Specht M."/>
            <person name="Roy A.S."/>
            <person name="Kraemer L."/>
            <person name="Andreson R."/>
            <person name="Gutowska M.A."/>
            <person name="Wolf J."/>
            <person name="Bergner S.V."/>
            <person name="Schilhabel M.B."/>
            <person name="Klostermeier U.C."/>
            <person name="Beiko R.G."/>
            <person name="Rosenstiel P."/>
            <person name="Hippler M."/>
            <person name="Laroche J."/>
        </authorList>
    </citation>
    <scope>NUCLEOTIDE SEQUENCE [LARGE SCALE GENOMIC DNA]</scope>
    <source>
        <strain evidence="1 2">CCMP1005</strain>
    </source>
</reference>
<sequence length="189" mass="20182">RIVAAAHVDAHLLRGVAQHRRHLRGARGLVVDRPPLCHLAGFAAGTSVARVASGNVESGETAAARAVEAPLDALEYYARDSRDPRDGCCDSLVPRQRLVDDDTWDRAVDVRHDAGAEPEVFALEVPSAEVDDDVGLVALPEVCLDGVQAEEVLVVDRVVPVDLIDGGAFLFCGVCGASWGRMVREIQIS</sequence>
<protein>
    <submittedName>
        <fullName evidence="1">Uncharacterized protein</fullName>
    </submittedName>
</protein>
<evidence type="ECO:0000313" key="2">
    <source>
        <dbReference type="Proteomes" id="UP000266841"/>
    </source>
</evidence>
<name>K0SPP9_THAOC</name>
<dbReference type="AlphaFoldDB" id="K0SPP9"/>
<accession>K0SPP9</accession>
<dbReference type="EMBL" id="AGNL01013868">
    <property type="protein sequence ID" value="EJK66974.1"/>
    <property type="molecule type" value="Genomic_DNA"/>
</dbReference>
<organism evidence="1 2">
    <name type="scientific">Thalassiosira oceanica</name>
    <name type="common">Marine diatom</name>
    <dbReference type="NCBI Taxonomy" id="159749"/>
    <lineage>
        <taxon>Eukaryota</taxon>
        <taxon>Sar</taxon>
        <taxon>Stramenopiles</taxon>
        <taxon>Ochrophyta</taxon>
        <taxon>Bacillariophyta</taxon>
        <taxon>Coscinodiscophyceae</taxon>
        <taxon>Thalassiosirophycidae</taxon>
        <taxon>Thalassiosirales</taxon>
        <taxon>Thalassiosiraceae</taxon>
        <taxon>Thalassiosira</taxon>
    </lineage>
</organism>
<keyword evidence="2" id="KW-1185">Reference proteome</keyword>
<comment type="caution">
    <text evidence="1">The sequence shown here is derived from an EMBL/GenBank/DDBJ whole genome shotgun (WGS) entry which is preliminary data.</text>
</comment>
<gene>
    <name evidence="1" type="ORF">THAOC_12050</name>
</gene>
<feature type="non-terminal residue" evidence="1">
    <location>
        <position position="1"/>
    </location>
</feature>
<evidence type="ECO:0000313" key="1">
    <source>
        <dbReference type="EMBL" id="EJK66974.1"/>
    </source>
</evidence>